<accession>A0ABD5YUV9</accession>
<comment type="subcellular location">
    <subcellularLocation>
        <location evidence="1 7">Cell membrane</location>
        <topology evidence="1 7">Multi-pass membrane protein</topology>
    </subcellularLocation>
</comment>
<comment type="similarity">
    <text evidence="7">Belongs to the binding-protein-dependent transport system permease family.</text>
</comment>
<dbReference type="PROSITE" id="PS50928">
    <property type="entry name" value="ABC_TM1"/>
    <property type="match status" value="1"/>
</dbReference>
<keyword evidence="2 7" id="KW-0813">Transport</keyword>
<proteinExistence type="inferred from homology"/>
<dbReference type="AlphaFoldDB" id="A0ABD5YUV9"/>
<dbReference type="Gene3D" id="1.10.3720.10">
    <property type="entry name" value="MetI-like"/>
    <property type="match status" value="1"/>
</dbReference>
<dbReference type="Pfam" id="PF00528">
    <property type="entry name" value="BPD_transp_1"/>
    <property type="match status" value="1"/>
</dbReference>
<evidence type="ECO:0000256" key="5">
    <source>
        <dbReference type="ARBA" id="ARBA00022989"/>
    </source>
</evidence>
<keyword evidence="5 7" id="KW-1133">Transmembrane helix</keyword>
<dbReference type="EMBL" id="JBHTAX010000006">
    <property type="protein sequence ID" value="MFC7193014.1"/>
    <property type="molecule type" value="Genomic_DNA"/>
</dbReference>
<gene>
    <name evidence="9" type="ORF">ACFQL7_26725</name>
</gene>
<name>A0ABD5YUV9_9EURY</name>
<keyword evidence="6 7" id="KW-0472">Membrane</keyword>
<organism evidence="9 10">
    <name type="scientific">Halocatena marina</name>
    <dbReference type="NCBI Taxonomy" id="2934937"/>
    <lineage>
        <taxon>Archaea</taxon>
        <taxon>Methanobacteriati</taxon>
        <taxon>Methanobacteriota</taxon>
        <taxon>Stenosarchaea group</taxon>
        <taxon>Halobacteria</taxon>
        <taxon>Halobacteriales</taxon>
        <taxon>Natronomonadaceae</taxon>
        <taxon>Halocatena</taxon>
    </lineage>
</organism>
<dbReference type="RefSeq" id="WP_390206923.1">
    <property type="nucleotide sequence ID" value="NZ_JBHTAX010000006.1"/>
</dbReference>
<keyword evidence="4 7" id="KW-0812">Transmembrane</keyword>
<feature type="transmembrane region" description="Helical" evidence="7">
    <location>
        <begin position="214"/>
        <end position="235"/>
    </location>
</feature>
<feature type="transmembrane region" description="Helical" evidence="7">
    <location>
        <begin position="88"/>
        <end position="109"/>
    </location>
</feature>
<evidence type="ECO:0000313" key="9">
    <source>
        <dbReference type="EMBL" id="MFC7193014.1"/>
    </source>
</evidence>
<evidence type="ECO:0000256" key="4">
    <source>
        <dbReference type="ARBA" id="ARBA00022692"/>
    </source>
</evidence>
<evidence type="ECO:0000256" key="3">
    <source>
        <dbReference type="ARBA" id="ARBA00022475"/>
    </source>
</evidence>
<evidence type="ECO:0000313" key="10">
    <source>
        <dbReference type="Proteomes" id="UP001596417"/>
    </source>
</evidence>
<evidence type="ECO:0000256" key="7">
    <source>
        <dbReference type="RuleBase" id="RU363032"/>
    </source>
</evidence>
<feature type="transmembrane region" description="Helical" evidence="7">
    <location>
        <begin position="260"/>
        <end position="281"/>
    </location>
</feature>
<evidence type="ECO:0000256" key="1">
    <source>
        <dbReference type="ARBA" id="ARBA00004651"/>
    </source>
</evidence>
<sequence>MRRRGTNMARSNTNYPGYDTGGASYWVKRSLIYIVVLAGALWMVLPIWWVITTSLSEAPVASDIVFYPRNFTLDNFLKLWELRDRIPIFNWFFNSVVVGLAVTGFNLIFDSLAGYSLAKIEFIGRDKIFLLFIATMMIPGMITLIPMYLLIAEFGLLNTHAGLMLPFIAKPFGIFVFRQYFKGLPSSLGDAALIDGCNKLQVFYKIYLPMAKPAVASVGIIVFMGFWNNFTWPFILMSDTEMYTLPAALYTAQTNYFTDWGMLMAITLILVLPLLLLFIALQKYFIRGMTMTGVKGCPIPFAQMS</sequence>
<keyword evidence="10" id="KW-1185">Reference proteome</keyword>
<comment type="caution">
    <text evidence="9">The sequence shown here is derived from an EMBL/GenBank/DDBJ whole genome shotgun (WGS) entry which is preliminary data.</text>
</comment>
<evidence type="ECO:0000259" key="8">
    <source>
        <dbReference type="PROSITE" id="PS50928"/>
    </source>
</evidence>
<dbReference type="InterPro" id="IPR035906">
    <property type="entry name" value="MetI-like_sf"/>
</dbReference>
<dbReference type="SUPFAM" id="SSF161098">
    <property type="entry name" value="MetI-like"/>
    <property type="match status" value="1"/>
</dbReference>
<dbReference type="PANTHER" id="PTHR43744:SF12">
    <property type="entry name" value="ABC TRANSPORTER PERMEASE PROTEIN MG189-RELATED"/>
    <property type="match status" value="1"/>
</dbReference>
<dbReference type="GO" id="GO:0005886">
    <property type="term" value="C:plasma membrane"/>
    <property type="evidence" value="ECO:0007669"/>
    <property type="project" value="UniProtKB-SubCell"/>
</dbReference>
<feature type="domain" description="ABC transmembrane type-1" evidence="8">
    <location>
        <begin position="92"/>
        <end position="281"/>
    </location>
</feature>
<reference evidence="9 10" key="1">
    <citation type="journal article" date="2019" name="Int. J. Syst. Evol. Microbiol.">
        <title>The Global Catalogue of Microorganisms (GCM) 10K type strain sequencing project: providing services to taxonomists for standard genome sequencing and annotation.</title>
        <authorList>
            <consortium name="The Broad Institute Genomics Platform"/>
            <consortium name="The Broad Institute Genome Sequencing Center for Infectious Disease"/>
            <person name="Wu L."/>
            <person name="Ma J."/>
        </authorList>
    </citation>
    <scope>NUCLEOTIDE SEQUENCE [LARGE SCALE GENOMIC DNA]</scope>
    <source>
        <strain evidence="9 10">RDMS1</strain>
    </source>
</reference>
<dbReference type="InterPro" id="IPR000515">
    <property type="entry name" value="MetI-like"/>
</dbReference>
<protein>
    <submittedName>
        <fullName evidence="9">Carbohydrate ABC transporter permease</fullName>
    </submittedName>
</protein>
<keyword evidence="3" id="KW-1003">Cell membrane</keyword>
<evidence type="ECO:0000256" key="6">
    <source>
        <dbReference type="ARBA" id="ARBA00023136"/>
    </source>
</evidence>
<evidence type="ECO:0000256" key="2">
    <source>
        <dbReference type="ARBA" id="ARBA00022448"/>
    </source>
</evidence>
<feature type="transmembrane region" description="Helical" evidence="7">
    <location>
        <begin position="129"/>
        <end position="151"/>
    </location>
</feature>
<feature type="transmembrane region" description="Helical" evidence="7">
    <location>
        <begin position="157"/>
        <end position="177"/>
    </location>
</feature>
<dbReference type="PANTHER" id="PTHR43744">
    <property type="entry name" value="ABC TRANSPORTER PERMEASE PROTEIN MG189-RELATED-RELATED"/>
    <property type="match status" value="1"/>
</dbReference>
<dbReference type="Proteomes" id="UP001596417">
    <property type="component" value="Unassembled WGS sequence"/>
</dbReference>
<dbReference type="CDD" id="cd06261">
    <property type="entry name" value="TM_PBP2"/>
    <property type="match status" value="1"/>
</dbReference>
<feature type="transmembrane region" description="Helical" evidence="7">
    <location>
        <begin position="31"/>
        <end position="51"/>
    </location>
</feature>